<gene>
    <name evidence="9" type="ORF">Z518_03600</name>
</gene>
<dbReference type="InterPro" id="IPR002403">
    <property type="entry name" value="Cyt_P450_E_grp-IV"/>
</dbReference>
<comment type="cofactor">
    <cofactor evidence="1 8">
        <name>heme</name>
        <dbReference type="ChEBI" id="CHEBI:30413"/>
    </cofactor>
</comment>
<dbReference type="CDD" id="cd11041">
    <property type="entry name" value="CYP503A1-like"/>
    <property type="match status" value="1"/>
</dbReference>
<keyword evidence="10" id="KW-1185">Reference proteome</keyword>
<dbReference type="AlphaFoldDB" id="A0A0D2H5E2"/>
<dbReference type="RefSeq" id="XP_013272764.1">
    <property type="nucleotide sequence ID" value="XM_013417310.1"/>
</dbReference>
<dbReference type="Pfam" id="PF00067">
    <property type="entry name" value="p450"/>
    <property type="match status" value="1"/>
</dbReference>
<dbReference type="HOGENOM" id="CLU_022195_0_3_1"/>
<dbReference type="GO" id="GO:0004497">
    <property type="term" value="F:monooxygenase activity"/>
    <property type="evidence" value="ECO:0007669"/>
    <property type="project" value="UniProtKB-KW"/>
</dbReference>
<evidence type="ECO:0000313" key="10">
    <source>
        <dbReference type="Proteomes" id="UP000053617"/>
    </source>
</evidence>
<keyword evidence="4 8" id="KW-0479">Metal-binding</keyword>
<proteinExistence type="inferred from homology"/>
<evidence type="ECO:0008006" key="11">
    <source>
        <dbReference type="Google" id="ProtNLM"/>
    </source>
</evidence>
<evidence type="ECO:0000256" key="7">
    <source>
        <dbReference type="ARBA" id="ARBA00023033"/>
    </source>
</evidence>
<keyword evidence="5" id="KW-0560">Oxidoreductase</keyword>
<dbReference type="VEuPathDB" id="FungiDB:Z518_03600"/>
<evidence type="ECO:0000256" key="4">
    <source>
        <dbReference type="ARBA" id="ARBA00022723"/>
    </source>
</evidence>
<dbReference type="STRING" id="1442369.A0A0D2H5E2"/>
<accession>A0A0D2H5E2</accession>
<evidence type="ECO:0000256" key="6">
    <source>
        <dbReference type="ARBA" id="ARBA00023004"/>
    </source>
</evidence>
<dbReference type="Proteomes" id="UP000053617">
    <property type="component" value="Unassembled WGS sequence"/>
</dbReference>
<evidence type="ECO:0000256" key="1">
    <source>
        <dbReference type="ARBA" id="ARBA00001971"/>
    </source>
</evidence>
<keyword evidence="3 8" id="KW-0349">Heme</keyword>
<evidence type="ECO:0000256" key="2">
    <source>
        <dbReference type="ARBA" id="ARBA00010617"/>
    </source>
</evidence>
<dbReference type="GeneID" id="25291671"/>
<evidence type="ECO:0000256" key="3">
    <source>
        <dbReference type="ARBA" id="ARBA00022617"/>
    </source>
</evidence>
<keyword evidence="6 8" id="KW-0408">Iron</keyword>
<dbReference type="GO" id="GO:0005506">
    <property type="term" value="F:iron ion binding"/>
    <property type="evidence" value="ECO:0007669"/>
    <property type="project" value="InterPro"/>
</dbReference>
<comment type="similarity">
    <text evidence="2">Belongs to the cytochrome P450 family.</text>
</comment>
<evidence type="ECO:0000256" key="5">
    <source>
        <dbReference type="ARBA" id="ARBA00023002"/>
    </source>
</evidence>
<dbReference type="PANTHER" id="PTHR46206:SF2">
    <property type="entry name" value="CYTOCHROME P450 MONOOXYGENASE AUSG-RELATED"/>
    <property type="match status" value="1"/>
</dbReference>
<evidence type="ECO:0000256" key="8">
    <source>
        <dbReference type="PIRSR" id="PIRSR602403-1"/>
    </source>
</evidence>
<dbReference type="InterPro" id="IPR001128">
    <property type="entry name" value="Cyt_P450"/>
</dbReference>
<dbReference type="Gene3D" id="1.10.630.10">
    <property type="entry name" value="Cytochrome P450"/>
    <property type="match status" value="1"/>
</dbReference>
<dbReference type="OrthoDB" id="1844152at2759"/>
<dbReference type="GO" id="GO:0016705">
    <property type="term" value="F:oxidoreductase activity, acting on paired donors, with incorporation or reduction of molecular oxygen"/>
    <property type="evidence" value="ECO:0007669"/>
    <property type="project" value="InterPro"/>
</dbReference>
<dbReference type="InterPro" id="IPR036396">
    <property type="entry name" value="Cyt_P450_sf"/>
</dbReference>
<protein>
    <recommendedName>
        <fullName evidence="11">Cytochrome P450 monooxygenase</fullName>
    </recommendedName>
</protein>
<name>A0A0D2H5E2_9EURO</name>
<organism evidence="9 10">
    <name type="scientific">Rhinocladiella mackenziei CBS 650.93</name>
    <dbReference type="NCBI Taxonomy" id="1442369"/>
    <lineage>
        <taxon>Eukaryota</taxon>
        <taxon>Fungi</taxon>
        <taxon>Dikarya</taxon>
        <taxon>Ascomycota</taxon>
        <taxon>Pezizomycotina</taxon>
        <taxon>Eurotiomycetes</taxon>
        <taxon>Chaetothyriomycetidae</taxon>
        <taxon>Chaetothyriales</taxon>
        <taxon>Herpotrichiellaceae</taxon>
        <taxon>Rhinocladiella</taxon>
    </lineage>
</organism>
<sequence length="513" mass="58920">MIYTALDAAVPAIPVFVTASCLLLLFNSFGRWYKTRSIPVVNKPSCWNWSSSGAKQNYFMRGEELIKDGLKTAKSFLLQTDSGRKLILSPDFAQEIKGHKDLDFRKYVREDMLSHTPGLEPFHYGATDDGLGPDIVKAKLTSQLPMVTGPLSEEASLTLEDLWTSDAEWHDIPGRETCLEIIARVSSRVFLGPKLCRDPTILKLEVDYTVISMTAIDTLKMWPRILRPFVHWVLPQFRQVRNAIYEFRQLMQPELERRKQERAECEKVKAPAPRYNDMIEWLEEVARGRPYDHVYSQLAMSLAAIHTTSDLLTKAIYNLCIHPEILQPLREEIVEVLEQDGWKKTSLSKLKLLDSFLKETQRMNPLNIVSMQRLATKDVRLADGTLIPKGMLMEIYSERMWNSGVHADPETFDPWRFLKMRQRPGLENVSQFVSTSTDHIAFGHGTFSCPGRFFASNELKIILVHAIMKYDLTFSEPVAEPIIRFARNRVPNPTVKLRLRRRKAEVDLDSLPV</sequence>
<evidence type="ECO:0000313" key="9">
    <source>
        <dbReference type="EMBL" id="KIX05628.1"/>
    </source>
</evidence>
<dbReference type="PRINTS" id="PR00465">
    <property type="entry name" value="EP450IV"/>
</dbReference>
<dbReference type="EMBL" id="KN847477">
    <property type="protein sequence ID" value="KIX05628.1"/>
    <property type="molecule type" value="Genomic_DNA"/>
</dbReference>
<dbReference type="GO" id="GO:0020037">
    <property type="term" value="F:heme binding"/>
    <property type="evidence" value="ECO:0007669"/>
    <property type="project" value="InterPro"/>
</dbReference>
<keyword evidence="7" id="KW-0503">Monooxygenase</keyword>
<reference evidence="9 10" key="1">
    <citation type="submission" date="2015-01" db="EMBL/GenBank/DDBJ databases">
        <title>The Genome Sequence of Rhinocladiella mackenzie CBS 650.93.</title>
        <authorList>
            <consortium name="The Broad Institute Genomics Platform"/>
            <person name="Cuomo C."/>
            <person name="de Hoog S."/>
            <person name="Gorbushina A."/>
            <person name="Stielow B."/>
            <person name="Teixiera M."/>
            <person name="Abouelleil A."/>
            <person name="Chapman S.B."/>
            <person name="Priest M."/>
            <person name="Young S.K."/>
            <person name="Wortman J."/>
            <person name="Nusbaum C."/>
            <person name="Birren B."/>
        </authorList>
    </citation>
    <scope>NUCLEOTIDE SEQUENCE [LARGE SCALE GENOMIC DNA]</scope>
    <source>
        <strain evidence="9 10">CBS 650.93</strain>
    </source>
</reference>
<dbReference type="PANTHER" id="PTHR46206">
    <property type="entry name" value="CYTOCHROME P450"/>
    <property type="match status" value="1"/>
</dbReference>
<dbReference type="SUPFAM" id="SSF48264">
    <property type="entry name" value="Cytochrome P450"/>
    <property type="match status" value="1"/>
</dbReference>
<feature type="binding site" description="axial binding residue" evidence="8">
    <location>
        <position position="449"/>
    </location>
    <ligand>
        <name>heme</name>
        <dbReference type="ChEBI" id="CHEBI:30413"/>
    </ligand>
    <ligandPart>
        <name>Fe</name>
        <dbReference type="ChEBI" id="CHEBI:18248"/>
    </ligandPart>
</feature>